<dbReference type="InterPro" id="IPR016024">
    <property type="entry name" value="ARM-type_fold"/>
</dbReference>
<evidence type="ECO:0000256" key="5">
    <source>
        <dbReference type="ARBA" id="ARBA00022737"/>
    </source>
</evidence>
<dbReference type="GO" id="GO:0005737">
    <property type="term" value="C:cytoplasm"/>
    <property type="evidence" value="ECO:0007669"/>
    <property type="project" value="UniProtKB-SubCell"/>
</dbReference>
<dbReference type="InterPro" id="IPR057672">
    <property type="entry name" value="TPR_IPO4/5"/>
</dbReference>
<keyword evidence="3" id="KW-0813">Transport</keyword>
<evidence type="ECO:0000256" key="8">
    <source>
        <dbReference type="PROSITE-ProRule" id="PRU00103"/>
    </source>
</evidence>
<evidence type="ECO:0000256" key="7">
    <source>
        <dbReference type="ARBA" id="ARBA00023242"/>
    </source>
</evidence>
<organism evidence="11 12">
    <name type="scientific">Sparus aurata</name>
    <name type="common">Gilthead sea bream</name>
    <dbReference type="NCBI Taxonomy" id="8175"/>
    <lineage>
        <taxon>Eukaryota</taxon>
        <taxon>Metazoa</taxon>
        <taxon>Chordata</taxon>
        <taxon>Craniata</taxon>
        <taxon>Vertebrata</taxon>
        <taxon>Euteleostomi</taxon>
        <taxon>Actinopterygii</taxon>
        <taxon>Neopterygii</taxon>
        <taxon>Teleostei</taxon>
        <taxon>Neoteleostei</taxon>
        <taxon>Acanthomorphata</taxon>
        <taxon>Eupercaria</taxon>
        <taxon>Spariformes</taxon>
        <taxon>Sparidae</taxon>
        <taxon>Sparus</taxon>
    </lineage>
</organism>
<evidence type="ECO:0000313" key="11">
    <source>
        <dbReference type="Ensembl" id="ENSSAUP00010027246.1"/>
    </source>
</evidence>
<sequence>MQESEHTVQHSLSQLCAVMVKHETPDRWPALLQLLNQSTKSSNPHDRQVGLLLLNKVMESNPEPFKPHYCQLLQLFSTVLQDHNNPTALYYCILTLTAITAYTGTEEMNLMRSIIPSLIVALKHLIKADQDQASEAMEVFNELMESEVSIIVPHVTDMVHFCLEVGSDTTLSDSLRVKALSCIAFLIKLKSKTVLKQKLLNPILQAIFPVLVAAPPPGEHDPEDEEDDSGDGSDNDNPKHCAAQVIIDTMALHMPPEKLFQQLMPLAQACLTSENPYQRKGGLMCLAVLAEGCADHIRTKMLSSMLQTVCQSLSDSNQVVRSAGLFALGQFSEHLQPEVSKYCSDLMPLLLGYLSSCNQAKVGHVTKAFYALENFMENLGADIEPYLPTLMETMLSALNNTENLKIKELAVSAIGAIANAAKELLVPYFPPVIESLKGFLTTTTEEMRSLQTQSLDTLSVLARTIGNDVFSPLAAECVRLGLNLTDTIDDPDLRRYHVYSSLRFSVENAYIDEKEDACDALGELYTILNSIVEASYLCVKLTSLHLNFMPPLALLKLLDVVIPCFLETVRTEQERQVVMAVLETMNSVIKSCKEEVFKNPSRLKEISHVIRDAVCQGGGVDEADDEDQQAEYDAMLLEFAGEGIPLLASSVPAEQFAPFLNDLLPLIMSKAKSSCTVADRSFSVGTIGEILQALGCVSGGRGLAGRLSNRLLPVLVAGTKDSDAEVRNNSVFGLGCLAQAAGPIVVTLAWHLAWMDGWMDGSFSQITPCPLSQVFPALVARLPLKEDMEENKTVFSCMAMLYTNSPALVQYKYNLHLIL</sequence>
<feature type="compositionally biased region" description="Acidic residues" evidence="9">
    <location>
        <begin position="221"/>
        <end position="234"/>
    </location>
</feature>
<gene>
    <name evidence="11" type="primary">IPO4</name>
    <name evidence="11" type="synonym">ipo4</name>
</gene>
<evidence type="ECO:0000256" key="2">
    <source>
        <dbReference type="ARBA" id="ARBA00004496"/>
    </source>
</evidence>
<dbReference type="InterPro" id="IPR058584">
    <property type="entry name" value="IMB1_TNPO1-like_TPR"/>
</dbReference>
<feature type="repeat" description="HEAT" evidence="8">
    <location>
        <begin position="711"/>
        <end position="747"/>
    </location>
</feature>
<evidence type="ECO:0000256" key="3">
    <source>
        <dbReference type="ARBA" id="ARBA00022448"/>
    </source>
</evidence>
<dbReference type="PROSITE" id="PS50077">
    <property type="entry name" value="HEAT_REPEAT"/>
    <property type="match status" value="1"/>
</dbReference>
<reference evidence="11" key="2">
    <citation type="submission" date="2025-08" db="UniProtKB">
        <authorList>
            <consortium name="Ensembl"/>
        </authorList>
    </citation>
    <scope>IDENTIFICATION</scope>
</reference>
<dbReference type="SUPFAM" id="SSF48371">
    <property type="entry name" value="ARM repeat"/>
    <property type="match status" value="1"/>
</dbReference>
<feature type="domain" description="TOG" evidence="10">
    <location>
        <begin position="250"/>
        <end position="486"/>
    </location>
</feature>
<keyword evidence="5" id="KW-0677">Repeat</keyword>
<evidence type="ECO:0000256" key="4">
    <source>
        <dbReference type="ARBA" id="ARBA00022490"/>
    </source>
</evidence>
<dbReference type="InterPro" id="IPR040122">
    <property type="entry name" value="Importin_beta"/>
</dbReference>
<dbReference type="Pfam" id="PF25574">
    <property type="entry name" value="TPR_IMB1"/>
    <property type="match status" value="1"/>
</dbReference>
<keyword evidence="4" id="KW-0963">Cytoplasm</keyword>
<dbReference type="GO" id="GO:0006606">
    <property type="term" value="P:protein import into nucleus"/>
    <property type="evidence" value="ECO:0007669"/>
    <property type="project" value="InterPro"/>
</dbReference>
<dbReference type="AlphaFoldDB" id="A0A671VRS0"/>
<comment type="subcellular location">
    <subcellularLocation>
        <location evidence="2">Cytoplasm</location>
    </subcellularLocation>
    <subcellularLocation>
        <location evidence="1">Nucleus</location>
    </subcellularLocation>
</comment>
<feature type="region of interest" description="Disordered" evidence="9">
    <location>
        <begin position="215"/>
        <end position="238"/>
    </location>
</feature>
<proteinExistence type="predicted"/>
<evidence type="ECO:0000313" key="12">
    <source>
        <dbReference type="Proteomes" id="UP000472265"/>
    </source>
</evidence>
<evidence type="ECO:0000256" key="9">
    <source>
        <dbReference type="SAM" id="MobiDB-lite"/>
    </source>
</evidence>
<dbReference type="GeneTree" id="ENSGT00550000075074"/>
<evidence type="ECO:0000256" key="6">
    <source>
        <dbReference type="ARBA" id="ARBA00022927"/>
    </source>
</evidence>
<keyword evidence="6" id="KW-0653">Protein transport</keyword>
<name>A0A671VRS0_SPAAU</name>
<reference evidence="11" key="1">
    <citation type="submission" date="2021-04" db="EMBL/GenBank/DDBJ databases">
        <authorList>
            <consortium name="Wellcome Sanger Institute Data Sharing"/>
        </authorList>
    </citation>
    <scope>NUCLEOTIDE SEQUENCE [LARGE SCALE GENOMIC DNA]</scope>
</reference>
<dbReference type="InterPro" id="IPR034085">
    <property type="entry name" value="TOG"/>
</dbReference>
<dbReference type="Gene3D" id="1.25.10.10">
    <property type="entry name" value="Leucine-rich Repeat Variant"/>
    <property type="match status" value="1"/>
</dbReference>
<evidence type="ECO:0000259" key="10">
    <source>
        <dbReference type="SMART" id="SM01349"/>
    </source>
</evidence>
<evidence type="ECO:0000256" key="1">
    <source>
        <dbReference type="ARBA" id="ARBA00004123"/>
    </source>
</evidence>
<dbReference type="PANTHER" id="PTHR10527">
    <property type="entry name" value="IMPORTIN BETA"/>
    <property type="match status" value="1"/>
</dbReference>
<keyword evidence="12" id="KW-1185">Reference proteome</keyword>
<reference evidence="11" key="3">
    <citation type="submission" date="2025-09" db="UniProtKB">
        <authorList>
            <consortium name="Ensembl"/>
        </authorList>
    </citation>
    <scope>IDENTIFICATION</scope>
</reference>
<dbReference type="Proteomes" id="UP000472265">
    <property type="component" value="Chromosome 19"/>
</dbReference>
<dbReference type="Pfam" id="PF25780">
    <property type="entry name" value="TPR_IPO5"/>
    <property type="match status" value="1"/>
</dbReference>
<accession>A0A671VRS0</accession>
<dbReference type="InterPro" id="IPR011989">
    <property type="entry name" value="ARM-like"/>
</dbReference>
<protein>
    <submittedName>
        <fullName evidence="11">Importin 4</fullName>
    </submittedName>
</protein>
<dbReference type="FunFam" id="1.25.10.10:FF:000186">
    <property type="entry name" value="Importin 4"/>
    <property type="match status" value="1"/>
</dbReference>
<dbReference type="SMART" id="SM01349">
    <property type="entry name" value="TOG"/>
    <property type="match status" value="1"/>
</dbReference>
<dbReference type="Ensembl" id="ENSSAUT00010028752.1">
    <property type="protein sequence ID" value="ENSSAUP00010027246.1"/>
    <property type="gene ID" value="ENSSAUG00010011737.1"/>
</dbReference>
<keyword evidence="7" id="KW-0539">Nucleus</keyword>
<dbReference type="InterPro" id="IPR021133">
    <property type="entry name" value="HEAT_type_2"/>
</dbReference>